<protein>
    <recommendedName>
        <fullName evidence="2">F-box domain-containing protein</fullName>
    </recommendedName>
</protein>
<keyword evidence="4" id="KW-1185">Reference proteome</keyword>
<dbReference type="SUPFAM" id="SSF81383">
    <property type="entry name" value="F-box domain"/>
    <property type="match status" value="1"/>
</dbReference>
<dbReference type="SMART" id="SM00256">
    <property type="entry name" value="FBOX"/>
    <property type="match status" value="1"/>
</dbReference>
<reference evidence="3 4" key="1">
    <citation type="submission" date="2017-06" db="EMBL/GenBank/DDBJ databases">
        <title>Comparative genomic analysis of Ambrosia Fusariam Clade fungi.</title>
        <authorList>
            <person name="Stajich J.E."/>
            <person name="Carrillo J."/>
            <person name="Kijimoto T."/>
            <person name="Eskalen A."/>
            <person name="O'Donnell K."/>
            <person name="Kasson M."/>
        </authorList>
    </citation>
    <scope>NUCLEOTIDE SEQUENCE [LARGE SCALE GENOMIC DNA]</scope>
    <source>
        <strain evidence="3 4">NRRL62584</strain>
    </source>
</reference>
<feature type="compositionally biased region" description="Acidic residues" evidence="1">
    <location>
        <begin position="55"/>
        <end position="64"/>
    </location>
</feature>
<feature type="region of interest" description="Disordered" evidence="1">
    <location>
        <begin position="36"/>
        <end position="75"/>
    </location>
</feature>
<evidence type="ECO:0000313" key="3">
    <source>
        <dbReference type="EMBL" id="RSL65222.1"/>
    </source>
</evidence>
<dbReference type="InterPro" id="IPR001810">
    <property type="entry name" value="F-box_dom"/>
</dbReference>
<proteinExistence type="predicted"/>
<evidence type="ECO:0000256" key="1">
    <source>
        <dbReference type="SAM" id="MobiDB-lite"/>
    </source>
</evidence>
<evidence type="ECO:0000259" key="2">
    <source>
        <dbReference type="SMART" id="SM00256"/>
    </source>
</evidence>
<feature type="domain" description="F-box" evidence="2">
    <location>
        <begin position="259"/>
        <end position="299"/>
    </location>
</feature>
<organism evidence="3 4">
    <name type="scientific">Fusarium duplospermum</name>
    <dbReference type="NCBI Taxonomy" id="1325734"/>
    <lineage>
        <taxon>Eukaryota</taxon>
        <taxon>Fungi</taxon>
        <taxon>Dikarya</taxon>
        <taxon>Ascomycota</taxon>
        <taxon>Pezizomycotina</taxon>
        <taxon>Sordariomycetes</taxon>
        <taxon>Hypocreomycetidae</taxon>
        <taxon>Hypocreales</taxon>
        <taxon>Nectriaceae</taxon>
        <taxon>Fusarium</taxon>
        <taxon>Fusarium solani species complex</taxon>
    </lineage>
</organism>
<sequence>MSGEECCCAICGVILNDEVNIGSRQQSALRRRRELVRRRREGLPPTDDSTNGDDPAIDPFDDEPRDWHPYQEDQSYDPDLVSEESLEWLANVACVGYNPGVPGEHRSFLSETEPYEEPVSLVSRSMDRTESQPLGYHSVEEPNKPVAFPFHRECYIMLNRVQSATKHDSQVDPDLLYDIMAGLSSRDWYRLEIDYGPVSWDPWGWATVPGEEFVVTNPTDVVDFYNHLREKLVSGDFPPSPEKVLPGPASLDADPFYKLSGELICEIALTVPYDELLSLRSASRAFYNATQSNGFWRSRITVDMPWLWELETTLKTLTDQIDYKKLYA</sequence>
<dbReference type="STRING" id="1325734.A0A428QIU0"/>
<dbReference type="EMBL" id="NKCI01000030">
    <property type="protein sequence ID" value="RSL65222.1"/>
    <property type="molecule type" value="Genomic_DNA"/>
</dbReference>
<dbReference type="InterPro" id="IPR036047">
    <property type="entry name" value="F-box-like_dom_sf"/>
</dbReference>
<dbReference type="AlphaFoldDB" id="A0A428QIU0"/>
<gene>
    <name evidence="3" type="ORF">CEP54_004298</name>
</gene>
<dbReference type="OrthoDB" id="2571985at2759"/>
<comment type="caution">
    <text evidence="3">The sequence shown here is derived from an EMBL/GenBank/DDBJ whole genome shotgun (WGS) entry which is preliminary data.</text>
</comment>
<evidence type="ECO:0000313" key="4">
    <source>
        <dbReference type="Proteomes" id="UP000288168"/>
    </source>
</evidence>
<dbReference type="Proteomes" id="UP000288168">
    <property type="component" value="Unassembled WGS sequence"/>
</dbReference>
<name>A0A428QIU0_9HYPO</name>
<accession>A0A428QIU0</accession>